<dbReference type="InterPro" id="IPR011989">
    <property type="entry name" value="ARM-like"/>
</dbReference>
<dbReference type="CDD" id="cd16027">
    <property type="entry name" value="SGSH"/>
    <property type="match status" value="1"/>
</dbReference>
<dbReference type="Gene3D" id="3.40.720.10">
    <property type="entry name" value="Alkaline Phosphatase, subunit A"/>
    <property type="match status" value="1"/>
</dbReference>
<keyword evidence="4" id="KW-0106">Calcium</keyword>
<dbReference type="InterPro" id="IPR024607">
    <property type="entry name" value="Sulfatase_CS"/>
</dbReference>
<name>A0A381Y5C4_9ZZZZ</name>
<organism evidence="6">
    <name type="scientific">marine metagenome</name>
    <dbReference type="NCBI Taxonomy" id="408172"/>
    <lineage>
        <taxon>unclassified sequences</taxon>
        <taxon>metagenomes</taxon>
        <taxon>ecological metagenomes</taxon>
    </lineage>
</organism>
<dbReference type="PANTHER" id="PTHR42693:SF53">
    <property type="entry name" value="ENDO-4-O-SULFATASE"/>
    <property type="match status" value="1"/>
</dbReference>
<protein>
    <recommendedName>
        <fullName evidence="5">Sulfatase N-terminal domain-containing protein</fullName>
    </recommendedName>
</protein>
<dbReference type="AlphaFoldDB" id="A0A381Y5C4"/>
<evidence type="ECO:0000313" key="6">
    <source>
        <dbReference type="EMBL" id="SVA72175.1"/>
    </source>
</evidence>
<comment type="similarity">
    <text evidence="1">Belongs to the sulfatase family.</text>
</comment>
<evidence type="ECO:0000256" key="1">
    <source>
        <dbReference type="ARBA" id="ARBA00008779"/>
    </source>
</evidence>
<proteinExistence type="inferred from homology"/>
<dbReference type="PANTHER" id="PTHR42693">
    <property type="entry name" value="ARYLSULFATASE FAMILY MEMBER"/>
    <property type="match status" value="1"/>
</dbReference>
<dbReference type="Gene3D" id="1.25.10.10">
    <property type="entry name" value="Leucine-rich Repeat Variant"/>
    <property type="match status" value="1"/>
</dbReference>
<evidence type="ECO:0000256" key="3">
    <source>
        <dbReference type="ARBA" id="ARBA00022801"/>
    </source>
</evidence>
<evidence type="ECO:0000259" key="5">
    <source>
        <dbReference type="Pfam" id="PF00884"/>
    </source>
</evidence>
<dbReference type="PROSITE" id="PS00523">
    <property type="entry name" value="SULFATASE_1"/>
    <property type="match status" value="1"/>
</dbReference>
<evidence type="ECO:0000256" key="2">
    <source>
        <dbReference type="ARBA" id="ARBA00022723"/>
    </source>
</evidence>
<gene>
    <name evidence="6" type="ORF">METZ01_LOCUS125029</name>
</gene>
<dbReference type="InterPro" id="IPR016024">
    <property type="entry name" value="ARM-type_fold"/>
</dbReference>
<dbReference type="GO" id="GO:0004065">
    <property type="term" value="F:arylsulfatase activity"/>
    <property type="evidence" value="ECO:0007669"/>
    <property type="project" value="TreeGrafter"/>
</dbReference>
<dbReference type="EMBL" id="UINC01017416">
    <property type="protein sequence ID" value="SVA72175.1"/>
    <property type="molecule type" value="Genomic_DNA"/>
</dbReference>
<keyword evidence="2" id="KW-0479">Metal-binding</keyword>
<evidence type="ECO:0000256" key="4">
    <source>
        <dbReference type="ARBA" id="ARBA00022837"/>
    </source>
</evidence>
<dbReference type="InterPro" id="IPR050738">
    <property type="entry name" value="Sulfatase"/>
</dbReference>
<reference evidence="6" key="1">
    <citation type="submission" date="2018-05" db="EMBL/GenBank/DDBJ databases">
        <authorList>
            <person name="Lanie J.A."/>
            <person name="Ng W.-L."/>
            <person name="Kazmierczak K.M."/>
            <person name="Andrzejewski T.M."/>
            <person name="Davidsen T.M."/>
            <person name="Wayne K.J."/>
            <person name="Tettelin H."/>
            <person name="Glass J.I."/>
            <person name="Rusch D."/>
            <person name="Podicherti R."/>
            <person name="Tsui H.-C.T."/>
            <person name="Winkler M.E."/>
        </authorList>
    </citation>
    <scope>NUCLEOTIDE SEQUENCE</scope>
</reference>
<dbReference type="Pfam" id="PF00884">
    <property type="entry name" value="Sulfatase"/>
    <property type="match status" value="1"/>
</dbReference>
<dbReference type="SUPFAM" id="SSF53649">
    <property type="entry name" value="Alkaline phosphatase-like"/>
    <property type="match status" value="1"/>
</dbReference>
<dbReference type="SUPFAM" id="SSF48371">
    <property type="entry name" value="ARM repeat"/>
    <property type="match status" value="1"/>
</dbReference>
<dbReference type="GO" id="GO:0046872">
    <property type="term" value="F:metal ion binding"/>
    <property type="evidence" value="ECO:0007669"/>
    <property type="project" value="UniProtKB-KW"/>
</dbReference>
<dbReference type="InterPro" id="IPR000917">
    <property type="entry name" value="Sulfatase_N"/>
</dbReference>
<dbReference type="InterPro" id="IPR017850">
    <property type="entry name" value="Alkaline_phosphatase_core_sf"/>
</dbReference>
<keyword evidence="3" id="KW-0378">Hydrolase</keyword>
<accession>A0A381Y5C4</accession>
<sequence>MRLQTHVRPAVSGVLLACALALGGWNSAYAQKRPNILWLTSEDNGPALGAYGDDYATTPNLDRLAERGQLYLNAWSNAPVCAPARTAIITGVYPPSTGGQHMRSQVRLPDGMPMFPQLLRAVGYYTTNNAKEDYNVEKPGQVWDDSSSEAHWRNRPEGAPFFAVFNFGISHESRIRQRPHEPVHNPAGVRVPAYHPDTPEVRRDWAQYYDRITEMDVQVGERLAELEEAGLVEDTIVVYFGDHGVGLPRGKRSLLDSGLRVPLIIHVPRRFRALAGEDYAEGTETAHLAGFVDLAPTMLSLAGIRPPEYMHGSAMLGPFRASPPEYLHGFRGRMDERYDFSRGVRNQRYLYVRNYAPHRIYGQFVWYMFQTPTTQVWNALNDAGRLEPPQTFFWETKPAEELYDLERDPDEVANLASSPEHQATLQRFRGVLRDHLLSIRDLGFLSEPEMHLRAGGGAPYDLGQDERRYPLSEILEVAEIATRPSISAGRELTAALGHSDSAVRYWGAVGLLIRGASAVEGALFELRRALGDGSTSVQVAAAEALGRYGAIEEDVEAAVAVLVARANLDTNDLFTTMLALNALDYLDERAAGVVDLLRELPREREGMRRQFQRYVPQLLDKILADLE</sequence>
<feature type="domain" description="Sulfatase N-terminal" evidence="5">
    <location>
        <begin position="34"/>
        <end position="304"/>
    </location>
</feature>